<protein>
    <submittedName>
        <fullName evidence="1">Uncharacterized protein</fullName>
    </submittedName>
</protein>
<reference evidence="1 2" key="1">
    <citation type="journal article" date="2016" name="Mol. Biol. Evol.">
        <title>Comparative Genomics of Early-Diverging Mushroom-Forming Fungi Provides Insights into the Origins of Lignocellulose Decay Capabilities.</title>
        <authorList>
            <person name="Nagy L.G."/>
            <person name="Riley R."/>
            <person name="Tritt A."/>
            <person name="Adam C."/>
            <person name="Daum C."/>
            <person name="Floudas D."/>
            <person name="Sun H."/>
            <person name="Yadav J.S."/>
            <person name="Pangilinan J."/>
            <person name="Larsson K.H."/>
            <person name="Matsuura K."/>
            <person name="Barry K."/>
            <person name="Labutti K."/>
            <person name="Kuo R."/>
            <person name="Ohm R.A."/>
            <person name="Bhattacharya S.S."/>
            <person name="Shirouzu T."/>
            <person name="Yoshinaga Y."/>
            <person name="Martin F.M."/>
            <person name="Grigoriev I.V."/>
            <person name="Hibbett D.S."/>
        </authorList>
    </citation>
    <scope>NUCLEOTIDE SEQUENCE [LARGE SCALE GENOMIC DNA]</scope>
    <source>
        <strain evidence="1 2">CBS 109695</strain>
    </source>
</reference>
<sequence>MKTFEAHKPLGNSRRIKTCHALHWASIGPMTRLARHFHLRTEITADAQSQAALYWPRHNGRNKSLADSPRSTVNLSHLSQRSDIFGVFSSCLRFGGIGSSVTCNLFRTISSRSALIGLVNTSDLLALDPEGINMMVSTVLERFPLGLLPTVDVRSLSSRQIARNLMEMLRTPKSKILCPETSKQAEVILITQEAETQAAKKARGQEGREHAECIGAQVEMGSDIQNEREREETGAVTPSASSAPFGLKTRHIIVMGSPGSGKIPIRIPFDTSTIRWHNVNHSMVSRTEPPTPIQCRNPNILRAQGRSPVILVDTPVFLDDDSETKCFGDIAGWMNANIMDRKNSE</sequence>
<proteinExistence type="predicted"/>
<dbReference type="Proteomes" id="UP000076532">
    <property type="component" value="Unassembled WGS sequence"/>
</dbReference>
<evidence type="ECO:0000313" key="1">
    <source>
        <dbReference type="EMBL" id="KZP08124.1"/>
    </source>
</evidence>
<evidence type="ECO:0000313" key="2">
    <source>
        <dbReference type="Proteomes" id="UP000076532"/>
    </source>
</evidence>
<dbReference type="AlphaFoldDB" id="A0A165X220"/>
<dbReference type="EMBL" id="KV417731">
    <property type="protein sequence ID" value="KZP08124.1"/>
    <property type="molecule type" value="Genomic_DNA"/>
</dbReference>
<gene>
    <name evidence="1" type="ORF">FIBSPDRAFT_901562</name>
</gene>
<accession>A0A165X220</accession>
<organism evidence="1 2">
    <name type="scientific">Athelia psychrophila</name>
    <dbReference type="NCBI Taxonomy" id="1759441"/>
    <lineage>
        <taxon>Eukaryota</taxon>
        <taxon>Fungi</taxon>
        <taxon>Dikarya</taxon>
        <taxon>Basidiomycota</taxon>
        <taxon>Agaricomycotina</taxon>
        <taxon>Agaricomycetes</taxon>
        <taxon>Agaricomycetidae</taxon>
        <taxon>Atheliales</taxon>
        <taxon>Atheliaceae</taxon>
        <taxon>Athelia</taxon>
    </lineage>
</organism>
<name>A0A165X220_9AGAM</name>
<keyword evidence="2" id="KW-1185">Reference proteome</keyword>